<dbReference type="InterPro" id="IPR029058">
    <property type="entry name" value="AB_hydrolase_fold"/>
</dbReference>
<comment type="caution">
    <text evidence="2">The sequence shown here is derived from an EMBL/GenBank/DDBJ whole genome shotgun (WGS) entry which is preliminary data.</text>
</comment>
<evidence type="ECO:0000313" key="2">
    <source>
        <dbReference type="EMBL" id="CAK0883734.1"/>
    </source>
</evidence>
<dbReference type="PANTHER" id="PTHR43798:SF33">
    <property type="entry name" value="HYDROLASE, PUTATIVE (AFU_ORTHOLOGUE AFUA_2G14860)-RELATED"/>
    <property type="match status" value="1"/>
</dbReference>
<dbReference type="Gene3D" id="3.40.50.1820">
    <property type="entry name" value="alpha/beta hydrolase"/>
    <property type="match status" value="1"/>
</dbReference>
<accession>A0ABN9WBR3</accession>
<dbReference type="Proteomes" id="UP001189429">
    <property type="component" value="Unassembled WGS sequence"/>
</dbReference>
<reference evidence="2" key="1">
    <citation type="submission" date="2023-10" db="EMBL/GenBank/DDBJ databases">
        <authorList>
            <person name="Chen Y."/>
            <person name="Shah S."/>
            <person name="Dougan E. K."/>
            <person name="Thang M."/>
            <person name="Chan C."/>
        </authorList>
    </citation>
    <scope>NUCLEOTIDE SEQUENCE [LARGE SCALE GENOMIC DNA]</scope>
</reference>
<dbReference type="SUPFAM" id="SSF53474">
    <property type="entry name" value="alpha/beta-Hydrolases"/>
    <property type="match status" value="1"/>
</dbReference>
<dbReference type="EMBL" id="CAUYUJ010018455">
    <property type="protein sequence ID" value="CAK0883734.1"/>
    <property type="molecule type" value="Genomic_DNA"/>
</dbReference>
<feature type="domain" description="AB hydrolase-1" evidence="1">
    <location>
        <begin position="41"/>
        <end position="135"/>
    </location>
</feature>
<dbReference type="InterPro" id="IPR050266">
    <property type="entry name" value="AB_hydrolase_sf"/>
</dbReference>
<name>A0ABN9WBR3_9DINO</name>
<proteinExistence type="predicted"/>
<dbReference type="InterPro" id="IPR000073">
    <property type="entry name" value="AB_hydrolase_1"/>
</dbReference>
<dbReference type="Pfam" id="PF00561">
    <property type="entry name" value="Abhydrolase_1"/>
    <property type="match status" value="1"/>
</dbReference>
<keyword evidence="3" id="KW-1185">Reference proteome</keyword>
<protein>
    <recommendedName>
        <fullName evidence="1">AB hydrolase-1 domain-containing protein</fullName>
    </recommendedName>
</protein>
<evidence type="ECO:0000313" key="3">
    <source>
        <dbReference type="Proteomes" id="UP001189429"/>
    </source>
</evidence>
<evidence type="ECO:0000259" key="1">
    <source>
        <dbReference type="Pfam" id="PF00561"/>
    </source>
</evidence>
<sequence>MPAAPAQGAEDADARLFSLLLRARDCPEAASWVPPGERRQVVFLHGWLQDHASWLTTAHRVRARHGHDCLLLDWPAHGRSPAPADPTALSATTLVGCLRRLLERAGWAGSRGRLVLAGCSLGGAVAMRYASLHADDRGGQVGPRRARRLRGEPWYMLSRPGPLLSRLCSLPLLPPRFRGRLSIVRHTPLYQNAPDWFATAVARRTPTLLVFAQFDELHRAQAWAGCRAGDPLLRLRRVLANHPLLCSAAVGWPAPQLRPVRSREPDCSEARFARARPRTRGARPFSAAASPGTAQWVLERN</sequence>
<dbReference type="PANTHER" id="PTHR43798">
    <property type="entry name" value="MONOACYLGLYCEROL LIPASE"/>
    <property type="match status" value="1"/>
</dbReference>
<gene>
    <name evidence="2" type="ORF">PCOR1329_LOCUS65867</name>
</gene>
<organism evidence="2 3">
    <name type="scientific">Prorocentrum cordatum</name>
    <dbReference type="NCBI Taxonomy" id="2364126"/>
    <lineage>
        <taxon>Eukaryota</taxon>
        <taxon>Sar</taxon>
        <taxon>Alveolata</taxon>
        <taxon>Dinophyceae</taxon>
        <taxon>Prorocentrales</taxon>
        <taxon>Prorocentraceae</taxon>
        <taxon>Prorocentrum</taxon>
    </lineage>
</organism>